<comment type="similarity">
    <text evidence="1">Belongs to the HMG-CoA lyase family.</text>
</comment>
<dbReference type="SUPFAM" id="SSF51569">
    <property type="entry name" value="Aldolase"/>
    <property type="match status" value="1"/>
</dbReference>
<evidence type="ECO:0000256" key="3">
    <source>
        <dbReference type="ARBA" id="ARBA00023239"/>
    </source>
</evidence>
<dbReference type="PANTHER" id="PTHR42738">
    <property type="entry name" value="HYDROXYMETHYLGLUTARYL-COA LYASE"/>
    <property type="match status" value="1"/>
</dbReference>
<reference evidence="5 6" key="1">
    <citation type="journal article" date="2019" name="Sci. Rep.">
        <title>Sulfobacillus thermotolerans: new insights into resistance and metabolic capacities of acidophilic chemolithotrophs.</title>
        <authorList>
            <person name="Panyushkina A.E."/>
            <person name="Babenko V.V."/>
            <person name="Nikitina A.S."/>
            <person name="Selezneva O.V."/>
            <person name="Tsaplina I.A."/>
            <person name="Letarova M.A."/>
            <person name="Kostryukova E.S."/>
            <person name="Letarov A.V."/>
        </authorList>
    </citation>
    <scope>NUCLEOTIDE SEQUENCE [LARGE SCALE GENOMIC DNA]</scope>
    <source>
        <strain evidence="5 6">Kr1</strain>
    </source>
</reference>
<dbReference type="PANTHER" id="PTHR42738:SF7">
    <property type="entry name" value="HYDROXYMETHYLGLUTARYL-COA LYASE"/>
    <property type="match status" value="1"/>
</dbReference>
<dbReference type="Gene3D" id="3.20.20.70">
    <property type="entry name" value="Aldolase class I"/>
    <property type="match status" value="1"/>
</dbReference>
<accession>A0ABN5H3G6</accession>
<keyword evidence="3" id="KW-0456">Lyase</keyword>
<evidence type="ECO:0000256" key="1">
    <source>
        <dbReference type="ARBA" id="ARBA00009405"/>
    </source>
</evidence>
<keyword evidence="2" id="KW-0479">Metal-binding</keyword>
<dbReference type="NCBIfam" id="NF004283">
    <property type="entry name" value="PRK05692.1"/>
    <property type="match status" value="1"/>
</dbReference>
<dbReference type="Pfam" id="PF00682">
    <property type="entry name" value="HMGL-like"/>
    <property type="match status" value="1"/>
</dbReference>
<sequence length="281" mass="30566">MGVARIIDVTPRDGLQDLDQFVETAIKVELVNRLVEAGVQWIEVASFVSPKMVPQMADAEVVLSRLPTSIAQWIALIPNRRGYDRAKLTHAHYLTYVVSASPRHQQDNVGRPLEASLREFESLAEQSNNKMKLRGAVSCAFGSPYSEEVGGEEVVAEIARRYVAAGACEIVLADTVGVATPEKVDRIVRGVQAAVLDVPLAIHFHDRAGLGQENVKAALNLGIRRFESALAGLGGCPFAPNAPGNLNSVKLVTWLEGWGYDTGIDIQRLADTEEWLTQIVS</sequence>
<evidence type="ECO:0000313" key="5">
    <source>
        <dbReference type="EMBL" id="AUW94419.1"/>
    </source>
</evidence>
<gene>
    <name evidence="5" type="ORF">BXT84_11090</name>
</gene>
<evidence type="ECO:0000313" key="6">
    <source>
        <dbReference type="Proteomes" id="UP000325292"/>
    </source>
</evidence>
<evidence type="ECO:0000256" key="2">
    <source>
        <dbReference type="ARBA" id="ARBA00022723"/>
    </source>
</evidence>
<feature type="domain" description="Pyruvate carboxyltransferase" evidence="4">
    <location>
        <begin position="4"/>
        <end position="270"/>
    </location>
</feature>
<dbReference type="RefSeq" id="WP_103376390.1">
    <property type="nucleotide sequence ID" value="NZ_CP133983.1"/>
</dbReference>
<dbReference type="Proteomes" id="UP000325292">
    <property type="component" value="Chromosome"/>
</dbReference>
<keyword evidence="6" id="KW-1185">Reference proteome</keyword>
<name>A0ABN5H3G6_9FIRM</name>
<protein>
    <recommendedName>
        <fullName evidence="4">Pyruvate carboxyltransferase domain-containing protein</fullName>
    </recommendedName>
</protein>
<organism evidence="5 6">
    <name type="scientific">Sulfobacillus thermotolerans</name>
    <dbReference type="NCBI Taxonomy" id="338644"/>
    <lineage>
        <taxon>Bacteria</taxon>
        <taxon>Bacillati</taxon>
        <taxon>Bacillota</taxon>
        <taxon>Clostridia</taxon>
        <taxon>Eubacteriales</taxon>
        <taxon>Clostridiales Family XVII. Incertae Sedis</taxon>
        <taxon>Sulfobacillus</taxon>
    </lineage>
</organism>
<dbReference type="EMBL" id="CP019454">
    <property type="protein sequence ID" value="AUW94419.1"/>
    <property type="molecule type" value="Genomic_DNA"/>
</dbReference>
<dbReference type="CDD" id="cd07938">
    <property type="entry name" value="DRE_TIM_HMGL"/>
    <property type="match status" value="1"/>
</dbReference>
<evidence type="ECO:0000259" key="4">
    <source>
        <dbReference type="PROSITE" id="PS50991"/>
    </source>
</evidence>
<dbReference type="InterPro" id="IPR000891">
    <property type="entry name" value="PYR_CT"/>
</dbReference>
<dbReference type="InterPro" id="IPR043594">
    <property type="entry name" value="HMGL"/>
</dbReference>
<proteinExistence type="inferred from homology"/>
<dbReference type="InterPro" id="IPR013785">
    <property type="entry name" value="Aldolase_TIM"/>
</dbReference>
<dbReference type="PROSITE" id="PS50991">
    <property type="entry name" value="PYR_CT"/>
    <property type="match status" value="1"/>
</dbReference>